<feature type="region of interest" description="Disordered" evidence="1">
    <location>
        <begin position="1245"/>
        <end position="1268"/>
    </location>
</feature>
<proteinExistence type="predicted"/>
<feature type="compositionally biased region" description="Gly residues" evidence="1">
    <location>
        <begin position="1251"/>
        <end position="1263"/>
    </location>
</feature>
<sequence>MKKLISNASVKYGVSGLKLSPLAVACGVFVGSILTLSSVAQATDLQIYAKPDAGQKTIVLMLDTSGSMAEYDNDSCIYYYYNRAYYYGTGTESATTAVPYERSYCKNSSGVKVAYSRLTRLKDGMFALLDNTTNPNLPSASIGLGNFSAAGDGRSGQILVPAAKLGVVGSNQRNLLKGEIAKLVADAGTPSAHAYAEAAAYMLGTSTTAPVEIQKDFYKKANEVSLSCPSGYSLQNNGWCYRYWNNWIEPTKTITTKYYYCDSYSNTNFDNKVQYCKSSGWKPLGSVPSDLTKDGNYSSGNDTIYYVNEMQTGANLDSGFAQSVSSSKNANQTAYASPLPTKKVSCDGNGIYFLSDGEANSSSTDRAQSLMRTALNDNSFTCPTNGLTNLTYGRSGESAWHCMGELAKRLYSGNNPQKAEIRTAFVGFGSDFSGLSAPHVQQACQLSSRTQDDRKGDDACSPTQATQYRVAKPGYGNGLYYEASDSKQVEESVLEFLRTFDNPLDPLPTGAISVPVDTLNPNGFQPYGYLRTFAPNPKSNTMVWLGNLKKYNISKIGALADRFNNLVFDAKGGFSTTTSDLWNETGVADGKVIDQGGAYWNLPMPTQQVAAIPAIGDKRAVPAILAAPEALRKLFTDVTSVSGGVLQSSTKGSLLAIPDRTSSNVVTNGEYVLERFNKQNILMDFPIDLKVKLLNYLGYDLPLSTTTVLPSLLPVPSKPFITLGGSIHSFPVQLTYSGELDANGDLTTVRKQSVLFGSMEGGLHVLDAKQGVEQMVFVPSDILKDPSASKSLRGVDQAGNLTHGVSGAWVADPAYKFSKGSGSATSSVDARQMNVYGGMRMGGSSFYGLDLLNPTSPKLLFRVGPDLGGKYSRMGQSWSKPVLANVRYNGVITRVVIVGGGYDMCYENPRFKLGQSNPAEYGGGCNKSQAMGNAVYMLDANTGSVLWWASNSGADNNNPNMTHSIVSRISTLDRDADGLVDHLYFGDLGGQVFRADFNNKSTATKFGVRVVRMANLGSTTVSSGDQPRFYQPPTLTIHDVGVNTFIVVGIASGDRSTPLDVSPSIGRETMLPSTALSGRPTNKVYGLIDRDFINKSLMSIADSDLKTKDIVLSNLVENPQTLSMSNLTDKLSPSSGSATNQGWYRSLSSDYAGNKVAGRTDGGVKAFEEEPIAIKNNLFIPVYDPEGTGLDPVDSCSTRIIGESNRQQYCLPFGKCETTALEEKTGFRISGGKNQNVIGSGIRGITLGPGSPSGTGGPGGPSGNGPKNSCGNLTLVGNITGSGEWQCSRLLNPIRWYERYVTAKTK</sequence>
<protein>
    <submittedName>
        <fullName evidence="2">Uncharacterized protein</fullName>
    </submittedName>
</protein>
<evidence type="ECO:0000313" key="2">
    <source>
        <dbReference type="EMBL" id="KXZ68645.1"/>
    </source>
</evidence>
<dbReference type="PATRIC" id="fig|52133.18.peg.1823"/>
<organism evidence="2 3">
    <name type="scientific">Acinetobacter venetianus</name>
    <dbReference type="NCBI Taxonomy" id="52133"/>
    <lineage>
        <taxon>Bacteria</taxon>
        <taxon>Pseudomonadati</taxon>
        <taxon>Pseudomonadota</taxon>
        <taxon>Gammaproteobacteria</taxon>
        <taxon>Moraxellales</taxon>
        <taxon>Moraxellaceae</taxon>
        <taxon>Acinetobacter</taxon>
    </lineage>
</organism>
<comment type="caution">
    <text evidence="2">The sequence shown here is derived from an EMBL/GenBank/DDBJ whole genome shotgun (WGS) entry which is preliminary data.</text>
</comment>
<reference evidence="2 3" key="1">
    <citation type="journal article" date="2016" name="Sci. Rep.">
        <title>Genomic and phenotypic characterization of the species Acinetobacter venetianus.</title>
        <authorList>
            <person name="Fondi M."/>
            <person name="Maida I."/>
            <person name="Perrin E."/>
            <person name="Orlandini V."/>
            <person name="La Torre L."/>
            <person name="Bosi E."/>
            <person name="Negroni A."/>
            <person name="Zanaroli G."/>
            <person name="Fava F."/>
            <person name="Decorosi F."/>
            <person name="Giovannetti L."/>
            <person name="Viti C."/>
            <person name="Vaneechoutte M."/>
            <person name="Dijkshoorn L."/>
            <person name="Fani R."/>
        </authorList>
    </citation>
    <scope>NUCLEOTIDE SEQUENCE [LARGE SCALE GENOMIC DNA]</scope>
    <source>
        <strain evidence="2 3">LUH5627</strain>
    </source>
</reference>
<dbReference type="Proteomes" id="UP000075680">
    <property type="component" value="Unassembled WGS sequence"/>
</dbReference>
<evidence type="ECO:0000256" key="1">
    <source>
        <dbReference type="SAM" id="MobiDB-lite"/>
    </source>
</evidence>
<dbReference type="EMBL" id="JRUE01000162">
    <property type="protein sequence ID" value="KXZ68645.1"/>
    <property type="molecule type" value="Genomic_DNA"/>
</dbReference>
<dbReference type="RefSeq" id="WP_061518785.1">
    <property type="nucleotide sequence ID" value="NZ_JRUE01000162.1"/>
</dbReference>
<name>A0A150HPX5_9GAMM</name>
<evidence type="ECO:0000313" key="3">
    <source>
        <dbReference type="Proteomes" id="UP000075680"/>
    </source>
</evidence>
<accession>A0A150HPX5</accession>
<gene>
    <name evidence="2" type="ORF">AVENLUH5627_01752</name>
</gene>